<evidence type="ECO:0000313" key="3">
    <source>
        <dbReference type="EMBL" id="KAJ5408760.1"/>
    </source>
</evidence>
<accession>A0A9W9W9S9</accession>
<dbReference type="Pfam" id="PF14232">
    <property type="entry name" value="DUF4334"/>
    <property type="match status" value="1"/>
</dbReference>
<dbReference type="InterPro" id="IPR025568">
    <property type="entry name" value="DUF4334"/>
</dbReference>
<proteinExistence type="predicted"/>
<reference evidence="3" key="2">
    <citation type="journal article" date="2023" name="IMA Fungus">
        <title>Comparative genomic study of the Penicillium genus elucidates a diverse pangenome and 15 lateral gene transfer events.</title>
        <authorList>
            <person name="Petersen C."/>
            <person name="Sorensen T."/>
            <person name="Nielsen M.R."/>
            <person name="Sondergaard T.E."/>
            <person name="Sorensen J.L."/>
            <person name="Fitzpatrick D.A."/>
            <person name="Frisvad J.C."/>
            <person name="Nielsen K.L."/>
        </authorList>
    </citation>
    <scope>NUCLEOTIDE SEQUENCE</scope>
    <source>
        <strain evidence="3">IBT 29677</strain>
    </source>
</reference>
<evidence type="ECO:0000313" key="4">
    <source>
        <dbReference type="Proteomes" id="UP001147747"/>
    </source>
</evidence>
<dbReference type="OrthoDB" id="2213372at2759"/>
<evidence type="ECO:0000259" key="2">
    <source>
        <dbReference type="Pfam" id="PF14232"/>
    </source>
</evidence>
<gene>
    <name evidence="3" type="ORF">N7509_002643</name>
</gene>
<dbReference type="InterPro" id="IPR025951">
    <property type="entry name" value="GXWXG_dom"/>
</dbReference>
<dbReference type="Proteomes" id="UP001147747">
    <property type="component" value="Unassembled WGS sequence"/>
</dbReference>
<dbReference type="GeneID" id="81366260"/>
<evidence type="ECO:0008006" key="5">
    <source>
        <dbReference type="Google" id="ProtNLM"/>
    </source>
</evidence>
<evidence type="ECO:0000259" key="1">
    <source>
        <dbReference type="Pfam" id="PF14231"/>
    </source>
</evidence>
<dbReference type="RefSeq" id="XP_056493075.1">
    <property type="nucleotide sequence ID" value="XM_056627280.1"/>
</dbReference>
<dbReference type="EMBL" id="JAPZBU010000004">
    <property type="protein sequence ID" value="KAJ5408760.1"/>
    <property type="molecule type" value="Genomic_DNA"/>
</dbReference>
<dbReference type="AlphaFoldDB" id="A0A9W9W9S9"/>
<name>A0A9W9W9S9_9EURO</name>
<keyword evidence="4" id="KW-1185">Reference proteome</keyword>
<dbReference type="Pfam" id="PF14231">
    <property type="entry name" value="GXWXG"/>
    <property type="match status" value="1"/>
</dbReference>
<comment type="caution">
    <text evidence="3">The sequence shown here is derived from an EMBL/GenBank/DDBJ whole genome shotgun (WGS) entry which is preliminary data.</text>
</comment>
<feature type="domain" description="DUF4334" evidence="2">
    <location>
        <begin position="107"/>
        <end position="164"/>
    </location>
</feature>
<protein>
    <recommendedName>
        <fullName evidence="5">GXWXG domain-containing protein</fullName>
    </recommendedName>
</protein>
<feature type="domain" description="GXWXG" evidence="1">
    <location>
        <begin position="42"/>
        <end position="96"/>
    </location>
</feature>
<organism evidence="3 4">
    <name type="scientific">Penicillium cosmopolitanum</name>
    <dbReference type="NCBI Taxonomy" id="1131564"/>
    <lineage>
        <taxon>Eukaryota</taxon>
        <taxon>Fungi</taxon>
        <taxon>Dikarya</taxon>
        <taxon>Ascomycota</taxon>
        <taxon>Pezizomycotina</taxon>
        <taxon>Eurotiomycetes</taxon>
        <taxon>Eurotiomycetidae</taxon>
        <taxon>Eurotiales</taxon>
        <taxon>Aspergillaceae</taxon>
        <taxon>Penicillium</taxon>
    </lineage>
</organism>
<dbReference type="Gene3D" id="2.40.128.580">
    <property type="entry name" value="GXWXG domain"/>
    <property type="match status" value="1"/>
</dbReference>
<sequence>MDLHFPIVPSFRVDRFQPSPAKRFIASTQRPGSLGPAYIDNIFRGLKPVHPDQLMGEWDGFILSTSHPFEKDLEELNWFGNTFDSTEDVAPFIVARNGERVRFEDWGSASLREVKYQGVVSASLVYDERPVIVYYRAVRSNMIAGVMESKSFGKSGKFYFYLTK</sequence>
<reference evidence="3" key="1">
    <citation type="submission" date="2022-12" db="EMBL/GenBank/DDBJ databases">
        <authorList>
            <person name="Petersen C."/>
        </authorList>
    </citation>
    <scope>NUCLEOTIDE SEQUENCE</scope>
    <source>
        <strain evidence="3">IBT 29677</strain>
    </source>
</reference>